<gene>
    <name evidence="9" type="ORF">FNB15_18895</name>
</gene>
<keyword evidence="10" id="KW-1185">Reference proteome</keyword>
<evidence type="ECO:0000313" key="9">
    <source>
        <dbReference type="EMBL" id="QDO99215.1"/>
    </source>
</evidence>
<evidence type="ECO:0000313" key="10">
    <source>
        <dbReference type="Proteomes" id="UP000317496"/>
    </source>
</evidence>
<dbReference type="GO" id="GO:0005886">
    <property type="term" value="C:plasma membrane"/>
    <property type="evidence" value="ECO:0007669"/>
    <property type="project" value="UniProtKB-SubCell"/>
</dbReference>
<dbReference type="InterPro" id="IPR037294">
    <property type="entry name" value="ABC_BtuC-like"/>
</dbReference>
<feature type="transmembrane region" description="Helical" evidence="8">
    <location>
        <begin position="72"/>
        <end position="93"/>
    </location>
</feature>
<feature type="transmembrane region" description="Helical" evidence="8">
    <location>
        <begin position="206"/>
        <end position="227"/>
    </location>
</feature>
<feature type="transmembrane region" description="Helical" evidence="8">
    <location>
        <begin position="131"/>
        <end position="152"/>
    </location>
</feature>
<dbReference type="PANTHER" id="PTHR30472">
    <property type="entry name" value="FERRIC ENTEROBACTIN TRANSPORT SYSTEM PERMEASE PROTEIN"/>
    <property type="match status" value="1"/>
</dbReference>
<feature type="transmembrane region" description="Helical" evidence="8">
    <location>
        <begin position="18"/>
        <end position="40"/>
    </location>
</feature>
<evidence type="ECO:0000256" key="8">
    <source>
        <dbReference type="SAM" id="Phobius"/>
    </source>
</evidence>
<feature type="transmembrane region" description="Helical" evidence="8">
    <location>
        <begin position="164"/>
        <end position="185"/>
    </location>
</feature>
<feature type="transmembrane region" description="Helical" evidence="8">
    <location>
        <begin position="294"/>
        <end position="316"/>
    </location>
</feature>
<sequence>MNTIEAAAGTPLRLRFPLLLGLAVALLVAAMIAGLGLGAVRLSPGEVIATLFGQAVESRHETIILYLRLPRVLLAGLVGAALGVSGGVMQGLFRNPLADPSLIGVSAGATVAAASVIVLTGWIFPPSWQPVLLPLGAFGGGLLVIAMIYRVALVNGTTVVPMLLLAGIAFNAIALSLTGFLVFIANDAQLRDISFWTFGSVGGARWQTVLMVAPCALAPFFALPWFARSLDALNLGEREAGHLGFRVEWVKRLACLCTALAVGGAVAVSGTVGFVGLLVPHVVRMIAGPMHGRLLPLSAILGAALLIGADLVARTIVAPAELPLGLLTCLIGAPVFLSLLWRARAGFSA</sequence>
<dbReference type="KEGG" id="fer:FNB15_18895"/>
<evidence type="ECO:0000256" key="1">
    <source>
        <dbReference type="ARBA" id="ARBA00004651"/>
    </source>
</evidence>
<proteinExistence type="inferred from homology"/>
<dbReference type="InterPro" id="IPR000522">
    <property type="entry name" value="ABC_transptr_permease_BtuC"/>
</dbReference>
<evidence type="ECO:0000256" key="4">
    <source>
        <dbReference type="ARBA" id="ARBA00022475"/>
    </source>
</evidence>
<dbReference type="RefSeq" id="WP_144258211.1">
    <property type="nucleotide sequence ID" value="NZ_CP041636.1"/>
</dbReference>
<evidence type="ECO:0000256" key="7">
    <source>
        <dbReference type="ARBA" id="ARBA00023136"/>
    </source>
</evidence>
<dbReference type="FunFam" id="1.10.3470.10:FF:000001">
    <property type="entry name" value="Vitamin B12 ABC transporter permease BtuC"/>
    <property type="match status" value="1"/>
</dbReference>
<evidence type="ECO:0000256" key="3">
    <source>
        <dbReference type="ARBA" id="ARBA00022448"/>
    </source>
</evidence>
<keyword evidence="3" id="KW-0813">Transport</keyword>
<keyword evidence="4" id="KW-1003">Cell membrane</keyword>
<comment type="subcellular location">
    <subcellularLocation>
        <location evidence="1">Cell membrane</location>
        <topology evidence="1">Multi-pass membrane protein</topology>
    </subcellularLocation>
</comment>
<reference evidence="9 10" key="1">
    <citation type="submission" date="2019-07" db="EMBL/GenBank/DDBJ databases">
        <title>Genome sequencing for Ferrovibrio sp. K5.</title>
        <authorList>
            <person name="Park S.-J."/>
        </authorList>
    </citation>
    <scope>NUCLEOTIDE SEQUENCE [LARGE SCALE GENOMIC DNA]</scope>
    <source>
        <strain evidence="9 10">K5</strain>
    </source>
</reference>
<dbReference type="PANTHER" id="PTHR30472:SF25">
    <property type="entry name" value="ABC TRANSPORTER PERMEASE PROTEIN MJ0876-RELATED"/>
    <property type="match status" value="1"/>
</dbReference>
<dbReference type="GO" id="GO:0022857">
    <property type="term" value="F:transmembrane transporter activity"/>
    <property type="evidence" value="ECO:0007669"/>
    <property type="project" value="InterPro"/>
</dbReference>
<dbReference type="OrthoDB" id="9811975at2"/>
<organism evidence="9 10">
    <name type="scientific">Ferrovibrio terrae</name>
    <dbReference type="NCBI Taxonomy" id="2594003"/>
    <lineage>
        <taxon>Bacteria</taxon>
        <taxon>Pseudomonadati</taxon>
        <taxon>Pseudomonadota</taxon>
        <taxon>Alphaproteobacteria</taxon>
        <taxon>Rhodospirillales</taxon>
        <taxon>Rhodospirillaceae</taxon>
        <taxon>Ferrovibrio</taxon>
    </lineage>
</organism>
<evidence type="ECO:0000256" key="2">
    <source>
        <dbReference type="ARBA" id="ARBA00007935"/>
    </source>
</evidence>
<dbReference type="AlphaFoldDB" id="A0A516H673"/>
<dbReference type="Pfam" id="PF01032">
    <property type="entry name" value="FecCD"/>
    <property type="match status" value="1"/>
</dbReference>
<evidence type="ECO:0000256" key="6">
    <source>
        <dbReference type="ARBA" id="ARBA00022989"/>
    </source>
</evidence>
<dbReference type="GO" id="GO:0033214">
    <property type="term" value="P:siderophore-iron import into cell"/>
    <property type="evidence" value="ECO:0007669"/>
    <property type="project" value="TreeGrafter"/>
</dbReference>
<protein>
    <submittedName>
        <fullName evidence="9">Iron ABC transporter permease</fullName>
    </submittedName>
</protein>
<name>A0A516H673_9PROT</name>
<feature type="transmembrane region" description="Helical" evidence="8">
    <location>
        <begin position="259"/>
        <end position="282"/>
    </location>
</feature>
<feature type="transmembrane region" description="Helical" evidence="8">
    <location>
        <begin position="322"/>
        <end position="341"/>
    </location>
</feature>
<accession>A0A516H673</accession>
<dbReference type="Proteomes" id="UP000317496">
    <property type="component" value="Chromosome"/>
</dbReference>
<keyword evidence="6 8" id="KW-1133">Transmembrane helix</keyword>
<evidence type="ECO:0000256" key="5">
    <source>
        <dbReference type="ARBA" id="ARBA00022692"/>
    </source>
</evidence>
<dbReference type="SUPFAM" id="SSF81345">
    <property type="entry name" value="ABC transporter involved in vitamin B12 uptake, BtuC"/>
    <property type="match status" value="1"/>
</dbReference>
<dbReference type="CDD" id="cd06550">
    <property type="entry name" value="TM_ABC_iron-siderophores_like"/>
    <property type="match status" value="1"/>
</dbReference>
<comment type="similarity">
    <text evidence="2">Belongs to the binding-protein-dependent transport system permease family. FecCD subfamily.</text>
</comment>
<feature type="transmembrane region" description="Helical" evidence="8">
    <location>
        <begin position="105"/>
        <end position="124"/>
    </location>
</feature>
<keyword evidence="5 8" id="KW-0812">Transmembrane</keyword>
<dbReference type="EMBL" id="CP041636">
    <property type="protein sequence ID" value="QDO99215.1"/>
    <property type="molecule type" value="Genomic_DNA"/>
</dbReference>
<dbReference type="Gene3D" id="1.10.3470.10">
    <property type="entry name" value="ABC transporter involved in vitamin B12 uptake, BtuC"/>
    <property type="match status" value="1"/>
</dbReference>
<keyword evidence="7 8" id="KW-0472">Membrane</keyword>